<evidence type="ECO:0000313" key="2">
    <source>
        <dbReference type="Proteomes" id="UP000789405"/>
    </source>
</evidence>
<organism evidence="1 2">
    <name type="scientific">Dentiscutata erythropus</name>
    <dbReference type="NCBI Taxonomy" id="1348616"/>
    <lineage>
        <taxon>Eukaryota</taxon>
        <taxon>Fungi</taxon>
        <taxon>Fungi incertae sedis</taxon>
        <taxon>Mucoromycota</taxon>
        <taxon>Glomeromycotina</taxon>
        <taxon>Glomeromycetes</taxon>
        <taxon>Diversisporales</taxon>
        <taxon>Gigasporaceae</taxon>
        <taxon>Dentiscutata</taxon>
    </lineage>
</organism>
<gene>
    <name evidence="1" type="ORF">DERYTH_LOCUS18797</name>
</gene>
<evidence type="ECO:0000313" key="1">
    <source>
        <dbReference type="EMBL" id="CAG8772274.1"/>
    </source>
</evidence>
<keyword evidence="2" id="KW-1185">Reference proteome</keyword>
<accession>A0A9N9NU90</accession>
<proteinExistence type="predicted"/>
<name>A0A9N9NU90_9GLOM</name>
<dbReference type="EMBL" id="CAJVPY010019612">
    <property type="protein sequence ID" value="CAG8772274.1"/>
    <property type="molecule type" value="Genomic_DNA"/>
</dbReference>
<sequence>MDILVVDEPFIRGKSENDGSELHTLSFPDVSKSWNTIVIEPPMQAAAKAIGRKQLIKRTLLGLASVEQILEQGPELEHNQVIEYEENEQNFEHERNTETTQLIV</sequence>
<reference evidence="1" key="1">
    <citation type="submission" date="2021-06" db="EMBL/GenBank/DDBJ databases">
        <authorList>
            <person name="Kallberg Y."/>
            <person name="Tangrot J."/>
            <person name="Rosling A."/>
        </authorList>
    </citation>
    <scope>NUCLEOTIDE SEQUENCE</scope>
    <source>
        <strain evidence="1">MA453B</strain>
    </source>
</reference>
<dbReference type="Proteomes" id="UP000789405">
    <property type="component" value="Unassembled WGS sequence"/>
</dbReference>
<protein>
    <submittedName>
        <fullName evidence="1">16646_t:CDS:1</fullName>
    </submittedName>
</protein>
<dbReference type="AlphaFoldDB" id="A0A9N9NU90"/>
<comment type="caution">
    <text evidence="1">The sequence shown here is derived from an EMBL/GenBank/DDBJ whole genome shotgun (WGS) entry which is preliminary data.</text>
</comment>